<keyword evidence="3" id="KW-1185">Reference proteome</keyword>
<evidence type="ECO:0000313" key="2">
    <source>
        <dbReference type="EMBL" id="EKF27328.1"/>
    </source>
</evidence>
<evidence type="ECO:0000313" key="3">
    <source>
        <dbReference type="Proteomes" id="UP000007350"/>
    </source>
</evidence>
<organism evidence="2 3">
    <name type="scientific">Trypanosoma cruzi marinkellei</name>
    <dbReference type="NCBI Taxonomy" id="85056"/>
    <lineage>
        <taxon>Eukaryota</taxon>
        <taxon>Discoba</taxon>
        <taxon>Euglenozoa</taxon>
        <taxon>Kinetoplastea</taxon>
        <taxon>Metakinetoplastina</taxon>
        <taxon>Trypanosomatida</taxon>
        <taxon>Trypanosomatidae</taxon>
        <taxon>Trypanosoma</taxon>
        <taxon>Schizotrypanum</taxon>
    </lineage>
</organism>
<dbReference type="Proteomes" id="UP000007350">
    <property type="component" value="Unassembled WGS sequence"/>
</dbReference>
<feature type="compositionally biased region" description="Gly residues" evidence="1">
    <location>
        <begin position="300"/>
        <end position="310"/>
    </location>
</feature>
<protein>
    <submittedName>
        <fullName evidence="2">Uncharacterized protein</fullName>
    </submittedName>
</protein>
<gene>
    <name evidence="2" type="ORF">MOQ_008951</name>
</gene>
<dbReference type="OrthoDB" id="244412at2759"/>
<evidence type="ECO:0000256" key="1">
    <source>
        <dbReference type="SAM" id="MobiDB-lite"/>
    </source>
</evidence>
<feature type="region of interest" description="Disordered" evidence="1">
    <location>
        <begin position="1"/>
        <end position="34"/>
    </location>
</feature>
<feature type="compositionally biased region" description="Basic residues" evidence="1">
    <location>
        <begin position="517"/>
        <end position="532"/>
    </location>
</feature>
<feature type="region of interest" description="Disordered" evidence="1">
    <location>
        <begin position="480"/>
        <end position="543"/>
    </location>
</feature>
<sequence>MTKRGQHETSWNKRHTTTTTTTINNNSNSARFSNTLPASSIISGKSEADDDHCFKYTKIPEIKPGIPFTPRPSLKRNSLANRSIGNSTIFTKESFCVDACSQRTLEEEMRDRILLPLKTSMRLNSAGTIKQQYLQWTKQYHPKEFKGRGDQSTSKLPNVSILSRQSRVSQSSRESRNRRASSSSDDWKGIYLTSLHRRHKLIVRHPGTLHEVEPTEKRKRKTSSATEEFSSWNIEGGIEPPMEVTQPNVHRVSLIDEETVGPQLAVSHTPPFPTHPPGKNISSEQAPNKILQSNNNNNNNGGGDGGGDGGSLEIIRRNSADLTAFCRRRRHSVENGNEDSTHQSPVRDLMSVLTVSGISNKKRMKKNNVQSLKATSQPYITLSDMEEMPPSPVQNITEITNSLDMEISSSKSRSENISSLNLFNVYESMETTENDSTSEIMGKLTATEVSPRKTKRKGSDWAKLLFRRGLSHSLEAKTDTIKNDSCNNSNNNSSSSSVSAGTTTMTAMTDHSNQSKHGSKIKYPHPHPHPHPPPHPPPKQQQRLTSALSLNFTGKAMEMNLPVFALPSPNSQRHSIISHNPQHSLLSEANFFLVVPPGRRRYNGSIFKSVMTASSNSNMGKDDSMLKGPQPLSKYSSKSSIHVSRNHSTCVFDGDFTCDGVNPKFARKSLQKSTMSNRSDAESGMGFFSATQCFSPVIPYATLHPSREFGS</sequence>
<comment type="caution">
    <text evidence="2">The sequence shown here is derived from an EMBL/GenBank/DDBJ whole genome shotgun (WGS) entry which is preliminary data.</text>
</comment>
<accession>K2LXE0</accession>
<feature type="compositionally biased region" description="Low complexity" evidence="1">
    <location>
        <begin position="160"/>
        <end position="172"/>
    </location>
</feature>
<proteinExistence type="predicted"/>
<feature type="compositionally biased region" description="Polar residues" evidence="1">
    <location>
        <begin position="23"/>
        <end position="34"/>
    </location>
</feature>
<feature type="region of interest" description="Disordered" evidence="1">
    <location>
        <begin position="617"/>
        <end position="639"/>
    </location>
</feature>
<feature type="compositionally biased region" description="Polar residues" evidence="1">
    <location>
        <begin position="500"/>
        <end position="516"/>
    </location>
</feature>
<feature type="region of interest" description="Disordered" evidence="1">
    <location>
        <begin position="264"/>
        <end position="313"/>
    </location>
</feature>
<name>K2LXE0_TRYCR</name>
<feature type="region of interest" description="Disordered" evidence="1">
    <location>
        <begin position="144"/>
        <end position="184"/>
    </location>
</feature>
<feature type="compositionally biased region" description="Polar residues" evidence="1">
    <location>
        <begin position="280"/>
        <end position="293"/>
    </location>
</feature>
<dbReference type="AlphaFoldDB" id="K2LXE0"/>
<feature type="compositionally biased region" description="Low complexity" evidence="1">
    <location>
        <begin position="483"/>
        <end position="499"/>
    </location>
</feature>
<reference evidence="2 3" key="1">
    <citation type="journal article" date="2012" name="BMC Genomics">
        <title>Comparative genomic analysis of human infective Trypanosoma cruzi lineages with the bat-restricted subspecies T. cruzi marinkellei.</title>
        <authorList>
            <person name="Franzen O."/>
            <person name="Talavera-Lopez C."/>
            <person name="Ochaya S."/>
            <person name="Butler C.E."/>
            <person name="Messenger L.A."/>
            <person name="Lewis M.D."/>
            <person name="Llewellyn M.S."/>
            <person name="Marinkelle C.J."/>
            <person name="Tyler K.M."/>
            <person name="Miles M.A."/>
            <person name="Andersson B."/>
        </authorList>
    </citation>
    <scope>NUCLEOTIDE SEQUENCE [LARGE SCALE GENOMIC DNA]</scope>
    <source>
        <strain evidence="2 3">B7</strain>
    </source>
</reference>
<feature type="compositionally biased region" description="Basic and acidic residues" evidence="1">
    <location>
        <begin position="1"/>
        <end position="11"/>
    </location>
</feature>
<dbReference type="EMBL" id="AHKC01018424">
    <property type="protein sequence ID" value="EKF27328.1"/>
    <property type="molecule type" value="Genomic_DNA"/>
</dbReference>